<dbReference type="Proteomes" id="UP000023541">
    <property type="component" value="Unassembled WGS sequence"/>
</dbReference>
<dbReference type="RefSeq" id="WP_034238256.1">
    <property type="nucleotide sequence ID" value="NZ_AQRA01000001.1"/>
</dbReference>
<accession>A0A023C0A9</accession>
<protein>
    <submittedName>
        <fullName evidence="1">Uncharacterized protein</fullName>
    </submittedName>
</protein>
<keyword evidence="2" id="KW-1185">Reference proteome</keyword>
<gene>
    <name evidence="1" type="ORF">ATO12_02265</name>
</gene>
<dbReference type="AlphaFoldDB" id="A0A023C0A9"/>
<organism evidence="1 2">
    <name type="scientific">Aquimarina atlantica</name>
    <dbReference type="NCBI Taxonomy" id="1317122"/>
    <lineage>
        <taxon>Bacteria</taxon>
        <taxon>Pseudomonadati</taxon>
        <taxon>Bacteroidota</taxon>
        <taxon>Flavobacteriia</taxon>
        <taxon>Flavobacteriales</taxon>
        <taxon>Flavobacteriaceae</taxon>
        <taxon>Aquimarina</taxon>
    </lineage>
</organism>
<dbReference type="EMBL" id="AQRA01000001">
    <property type="protein sequence ID" value="EZH75634.1"/>
    <property type="molecule type" value="Genomic_DNA"/>
</dbReference>
<comment type="caution">
    <text evidence="1">The sequence shown here is derived from an EMBL/GenBank/DDBJ whole genome shotgun (WGS) entry which is preliminary data.</text>
</comment>
<reference evidence="1 2" key="1">
    <citation type="submission" date="2014-04" db="EMBL/GenBank/DDBJ databases">
        <title>Aquimarina sp. 22II-S11-z7 Genome Sequencing.</title>
        <authorList>
            <person name="Lai Q."/>
        </authorList>
    </citation>
    <scope>NUCLEOTIDE SEQUENCE [LARGE SCALE GENOMIC DNA]</scope>
    <source>
        <strain evidence="1 2">22II-S11-z7</strain>
    </source>
</reference>
<dbReference type="STRING" id="1317122.ATO12_02265"/>
<sequence length="116" mass="13087">MKTFKMSANSEVKLNVKISTEALVGTNVKLDSKILKKSSTYNFSTNLGNSTDIVNKKLNVVTNCFVTDENIDPILENAVFKITLKDDENEQSYEGKKLKIDDEFFIVFTVVELVKN</sequence>
<dbReference type="OrthoDB" id="1162806at2"/>
<evidence type="ECO:0000313" key="1">
    <source>
        <dbReference type="EMBL" id="EZH75634.1"/>
    </source>
</evidence>
<proteinExistence type="predicted"/>
<name>A0A023C0A9_9FLAO</name>
<evidence type="ECO:0000313" key="2">
    <source>
        <dbReference type="Proteomes" id="UP000023541"/>
    </source>
</evidence>
<dbReference type="eggNOG" id="ENOG502ZF8X">
    <property type="taxonomic scope" value="Bacteria"/>
</dbReference>